<organism evidence="1 2">
    <name type="scientific">Brachionus plicatilis</name>
    <name type="common">Marine rotifer</name>
    <name type="synonym">Brachionus muelleri</name>
    <dbReference type="NCBI Taxonomy" id="10195"/>
    <lineage>
        <taxon>Eukaryota</taxon>
        <taxon>Metazoa</taxon>
        <taxon>Spiralia</taxon>
        <taxon>Gnathifera</taxon>
        <taxon>Rotifera</taxon>
        <taxon>Eurotatoria</taxon>
        <taxon>Monogononta</taxon>
        <taxon>Pseudotrocha</taxon>
        <taxon>Ploima</taxon>
        <taxon>Brachionidae</taxon>
        <taxon>Brachionus</taxon>
    </lineage>
</organism>
<proteinExistence type="predicted"/>
<keyword evidence="2" id="KW-1185">Reference proteome</keyword>
<gene>
    <name evidence="1" type="ORF">BpHYR1_006253</name>
</gene>
<accession>A0A3M7RBK6</accession>
<protein>
    <submittedName>
        <fullName evidence="1">Uncharacterized protein</fullName>
    </submittedName>
</protein>
<comment type="caution">
    <text evidence="1">The sequence shown here is derived from an EMBL/GenBank/DDBJ whole genome shotgun (WGS) entry which is preliminary data.</text>
</comment>
<reference evidence="1 2" key="1">
    <citation type="journal article" date="2018" name="Sci. Rep.">
        <title>Genomic signatures of local adaptation to the degree of environmental predictability in rotifers.</title>
        <authorList>
            <person name="Franch-Gras L."/>
            <person name="Hahn C."/>
            <person name="Garcia-Roger E.M."/>
            <person name="Carmona M.J."/>
            <person name="Serra M."/>
            <person name="Gomez A."/>
        </authorList>
    </citation>
    <scope>NUCLEOTIDE SEQUENCE [LARGE SCALE GENOMIC DNA]</scope>
    <source>
        <strain evidence="1">HYR1</strain>
    </source>
</reference>
<evidence type="ECO:0000313" key="2">
    <source>
        <dbReference type="Proteomes" id="UP000276133"/>
    </source>
</evidence>
<evidence type="ECO:0000313" key="1">
    <source>
        <dbReference type="EMBL" id="RNA20655.1"/>
    </source>
</evidence>
<dbReference type="AlphaFoldDB" id="A0A3M7RBK6"/>
<sequence length="65" mass="7622">MTFTPVPLIKMKRPKKAQLLNYKSTCQIGTVSLKLCNFTSEFYNFHTKILIFFGRKHFKTCCKSN</sequence>
<name>A0A3M7RBK6_BRAPC</name>
<dbReference type="Proteomes" id="UP000276133">
    <property type="component" value="Unassembled WGS sequence"/>
</dbReference>
<dbReference type="EMBL" id="REGN01003809">
    <property type="protein sequence ID" value="RNA20655.1"/>
    <property type="molecule type" value="Genomic_DNA"/>
</dbReference>